<dbReference type="EMBL" id="CP001779">
    <property type="protein sequence ID" value="ACZ00577.1"/>
    <property type="molecule type" value="Genomic_DNA"/>
</dbReference>
<sequence length="883" mass="102329">METKWILSETKSKLTNFDLPIDNNILNILASRGIVDEKDIVNFINPSLENLEDPLKLKDLGLAASYILDAIKEYKNICIYGDYDVDGITSTSLLYLAFKKIGAKNIDYYIPLRNEGYGLNKDAIQEIKNKGTDLIITVDCGISSYHDVEFINSLDMKAIITDHHDIPSDKKLPRALACINPKRLDNEYSFPNIAGVGVAFLLAYELFRRLGIKEEIYSYLDIASLGTIADIMPIIKENRIIVKYGLEKLKNSSNLGLRTILNKLNLKDKELTTGDISFKIAPVFNAAGRLADAKLGVKLLISDNQNEINILADNLISNNIYRKKIQDEIITSVLDELREKDISNKYILISHSPNYHHGIIGIVASKVLETYYKPCIIMEENLEEGIAVASCRSVEGFNITKALSYVSNLLIKFGGHANAAGFTIKLENIDIFKEKIEAYAKEQLENIKLTKNIKIDMKIPAQKISYEFIQSLNLLKPFGFGNPTPLLMSENCIIHNPKTVGSNEQHLKFDIDQKGFSVKNAIWFNGGSNLQELRKNHIFYDVVFKLETNEYKDRFYPSIMIEDMKQSKLKDDRFQYYHSMYNTSFPMKSVFYTTIDLTDIDLNKIYLKKGFNSYSVMSGQKSISKLDSNISTLLCNLSDFYGFDFDIKVESIENRDNHKIIHILIKRNYNLINYSNQDKVQFRNIKNYILGEQEYNEITKEILSKYYKENESIFISRENISYLIENEKIRIRDKFFYPLFLTVGIKYYFDKNKKMTFYTKNKYFIKNSHLRNYFEFKNRVDISDKIDNCIFDFNSIEMPIFKLKYEKAIFFCDKNYTKNKLYVIKKEIELPPNILKLQKNLLSGLNYDKIFLEYLPINNKLSLIKEAKNNQVIYTDESIIEYF</sequence>
<dbReference type="InterPro" id="IPR003156">
    <property type="entry name" value="DHHA1_dom"/>
</dbReference>
<dbReference type="InterPro" id="IPR038763">
    <property type="entry name" value="DHH_sf"/>
</dbReference>
<dbReference type="GO" id="GO:0006310">
    <property type="term" value="P:DNA recombination"/>
    <property type="evidence" value="ECO:0007669"/>
    <property type="project" value="InterPro"/>
</dbReference>
<evidence type="ECO:0000313" key="9">
    <source>
        <dbReference type="EMBL" id="ACZ00577.1"/>
    </source>
</evidence>
<dbReference type="GeneID" id="29672844"/>
<dbReference type="InterPro" id="IPR041122">
    <property type="entry name" value="RecJ_OB"/>
</dbReference>
<feature type="domain" description="DHHA1" evidence="7">
    <location>
        <begin position="346"/>
        <end position="442"/>
    </location>
</feature>
<evidence type="ECO:0000313" key="10">
    <source>
        <dbReference type="Proteomes" id="UP000002072"/>
    </source>
</evidence>
<evidence type="ECO:0000256" key="5">
    <source>
        <dbReference type="ARBA" id="ARBA00022839"/>
    </source>
</evidence>
<organism evidence="9 10">
    <name type="scientific">Streptobacillus moniliformis (strain ATCC 14647 / DSM 12112 / NCTC 10651 / 9901)</name>
    <dbReference type="NCBI Taxonomy" id="519441"/>
    <lineage>
        <taxon>Bacteria</taxon>
        <taxon>Fusobacteriati</taxon>
        <taxon>Fusobacteriota</taxon>
        <taxon>Fusobacteriia</taxon>
        <taxon>Fusobacteriales</taxon>
        <taxon>Leptotrichiaceae</taxon>
        <taxon>Streptobacillus</taxon>
    </lineage>
</organism>
<keyword evidence="3" id="KW-0540">Nuclease</keyword>
<dbReference type="AlphaFoldDB" id="D1AWA1"/>
<dbReference type="GO" id="GO:0003676">
    <property type="term" value="F:nucleic acid binding"/>
    <property type="evidence" value="ECO:0007669"/>
    <property type="project" value="InterPro"/>
</dbReference>
<dbReference type="InterPro" id="IPR001667">
    <property type="entry name" value="DDH_dom"/>
</dbReference>
<gene>
    <name evidence="9" type="ordered locus">Smon_0080</name>
</gene>
<keyword evidence="10" id="KW-1185">Reference proteome</keyword>
<dbReference type="KEGG" id="smf:Smon_0080"/>
<dbReference type="Pfam" id="PF02272">
    <property type="entry name" value="DHHA1"/>
    <property type="match status" value="1"/>
</dbReference>
<dbReference type="Pfam" id="PF17768">
    <property type="entry name" value="RecJ_OB"/>
    <property type="match status" value="1"/>
</dbReference>
<evidence type="ECO:0000259" key="8">
    <source>
        <dbReference type="Pfam" id="PF17768"/>
    </source>
</evidence>
<dbReference type="RefSeq" id="WP_012858135.1">
    <property type="nucleotide sequence ID" value="NC_013515.1"/>
</dbReference>
<feature type="domain" description="DDH" evidence="6">
    <location>
        <begin position="76"/>
        <end position="227"/>
    </location>
</feature>
<evidence type="ECO:0000256" key="1">
    <source>
        <dbReference type="ARBA" id="ARBA00005915"/>
    </source>
</evidence>
<protein>
    <recommendedName>
        <fullName evidence="2">Single-stranded-DNA-specific exonuclease RecJ</fullName>
    </recommendedName>
</protein>
<dbReference type="eggNOG" id="COG0608">
    <property type="taxonomic scope" value="Bacteria"/>
</dbReference>
<dbReference type="PANTHER" id="PTHR30255:SF2">
    <property type="entry name" value="SINGLE-STRANDED-DNA-SPECIFIC EXONUCLEASE RECJ"/>
    <property type="match status" value="1"/>
</dbReference>
<dbReference type="HOGENOM" id="CLU_009736_3_1_0"/>
<dbReference type="STRING" id="519441.Smon_0080"/>
<dbReference type="SUPFAM" id="SSF64182">
    <property type="entry name" value="DHH phosphoesterases"/>
    <property type="match status" value="1"/>
</dbReference>
<proteinExistence type="inferred from homology"/>
<evidence type="ECO:0000259" key="6">
    <source>
        <dbReference type="Pfam" id="PF01368"/>
    </source>
</evidence>
<comment type="similarity">
    <text evidence="1">Belongs to the RecJ family.</text>
</comment>
<dbReference type="InterPro" id="IPR051673">
    <property type="entry name" value="SSDNA_exonuclease_RecJ"/>
</dbReference>
<dbReference type="Gene3D" id="3.90.1640.30">
    <property type="match status" value="1"/>
</dbReference>
<keyword evidence="4" id="KW-0378">Hydrolase</keyword>
<evidence type="ECO:0000256" key="3">
    <source>
        <dbReference type="ARBA" id="ARBA00022722"/>
    </source>
</evidence>
<dbReference type="Proteomes" id="UP000002072">
    <property type="component" value="Chromosome"/>
</dbReference>
<dbReference type="GO" id="GO:0008409">
    <property type="term" value="F:5'-3' exonuclease activity"/>
    <property type="evidence" value="ECO:0007669"/>
    <property type="project" value="InterPro"/>
</dbReference>
<dbReference type="Pfam" id="PF01368">
    <property type="entry name" value="DHH"/>
    <property type="match status" value="1"/>
</dbReference>
<dbReference type="NCBIfam" id="TIGR00644">
    <property type="entry name" value="recJ"/>
    <property type="match status" value="1"/>
</dbReference>
<feature type="domain" description="RecJ OB" evidence="8">
    <location>
        <begin position="455"/>
        <end position="563"/>
    </location>
</feature>
<keyword evidence="5 9" id="KW-0269">Exonuclease</keyword>
<evidence type="ECO:0000256" key="2">
    <source>
        <dbReference type="ARBA" id="ARBA00019841"/>
    </source>
</evidence>
<dbReference type="PANTHER" id="PTHR30255">
    <property type="entry name" value="SINGLE-STRANDED-DNA-SPECIFIC EXONUCLEASE RECJ"/>
    <property type="match status" value="1"/>
</dbReference>
<dbReference type="GO" id="GO:0006281">
    <property type="term" value="P:DNA repair"/>
    <property type="evidence" value="ECO:0007669"/>
    <property type="project" value="InterPro"/>
</dbReference>
<name>D1AWA1_STRM9</name>
<evidence type="ECO:0000259" key="7">
    <source>
        <dbReference type="Pfam" id="PF02272"/>
    </source>
</evidence>
<dbReference type="OrthoDB" id="9809852at2"/>
<accession>D1AWA1</accession>
<reference evidence="9 10" key="1">
    <citation type="journal article" date="2009" name="Stand. Genomic Sci.">
        <title>Complete genome sequence of Streptobacillus moniliformis type strain (9901T).</title>
        <authorList>
            <person name="Nolan M."/>
            <person name="Gronow S."/>
            <person name="Lapidus A."/>
            <person name="Ivanova N."/>
            <person name="Copeland A."/>
            <person name="Lucas S."/>
            <person name="Del Rio T.G."/>
            <person name="Chen F."/>
            <person name="Tice H."/>
            <person name="Pitluck S."/>
            <person name="Cheng J.F."/>
            <person name="Sims D."/>
            <person name="Meincke L."/>
            <person name="Bruce D."/>
            <person name="Goodwin L."/>
            <person name="Brettin T."/>
            <person name="Han C."/>
            <person name="Detter J.C."/>
            <person name="Ovchinikova G."/>
            <person name="Pati A."/>
            <person name="Mavromatis K."/>
            <person name="Mikhailova N."/>
            <person name="Chen A."/>
            <person name="Palaniappan K."/>
            <person name="Land M."/>
            <person name="Hauser L."/>
            <person name="Chang Y.J."/>
            <person name="Jeffries C.D."/>
            <person name="Rohde M."/>
            <person name="Sproer C."/>
            <person name="Goker M."/>
            <person name="Bristow J."/>
            <person name="Eisen J.A."/>
            <person name="Markowitz V."/>
            <person name="Hugenholtz P."/>
            <person name="Kyrpides N.C."/>
            <person name="Klenk H.P."/>
            <person name="Chain P."/>
        </authorList>
    </citation>
    <scope>NUCLEOTIDE SEQUENCE [LARGE SCALE GENOMIC DNA]</scope>
    <source>
        <strain evidence="10">ATCC 14647 / DSM 12112 / NCTC 10651 / 9901</strain>
    </source>
</reference>
<evidence type="ECO:0000256" key="4">
    <source>
        <dbReference type="ARBA" id="ARBA00022801"/>
    </source>
</evidence>
<dbReference type="InterPro" id="IPR004610">
    <property type="entry name" value="RecJ"/>
</dbReference>
<dbReference type="Gene3D" id="3.10.310.30">
    <property type="match status" value="1"/>
</dbReference>